<dbReference type="AlphaFoldDB" id="A0A516H0E3"/>
<proteinExistence type="predicted"/>
<reference evidence="3 4" key="1">
    <citation type="submission" date="2019-07" db="EMBL/GenBank/DDBJ databases">
        <title>Genome sequencing for Ferrovibrio sp. K5.</title>
        <authorList>
            <person name="Park S.-J."/>
        </authorList>
    </citation>
    <scope>NUCLEOTIDE SEQUENCE [LARGE SCALE GENOMIC DNA]</scope>
    <source>
        <strain evidence="3 4">K5</strain>
    </source>
</reference>
<dbReference type="KEGG" id="fer:FNB15_08120"/>
<evidence type="ECO:0000313" key="4">
    <source>
        <dbReference type="Proteomes" id="UP000317496"/>
    </source>
</evidence>
<dbReference type="PANTHER" id="PTHR34215">
    <property type="entry name" value="BLL0784 PROTEIN"/>
    <property type="match status" value="1"/>
</dbReference>
<feature type="compositionally biased region" description="Basic residues" evidence="1">
    <location>
        <begin position="17"/>
        <end position="31"/>
    </location>
</feature>
<keyword evidence="4" id="KW-1185">Reference proteome</keyword>
<name>A0A516H0E3_9PROT</name>
<feature type="region of interest" description="Disordered" evidence="1">
    <location>
        <begin position="1"/>
        <end position="35"/>
    </location>
</feature>
<dbReference type="Pfam" id="PF04296">
    <property type="entry name" value="YlxR"/>
    <property type="match status" value="1"/>
</dbReference>
<feature type="domain" description="YlxR" evidence="2">
    <location>
        <begin position="37"/>
        <end position="102"/>
    </location>
</feature>
<dbReference type="InterPro" id="IPR007393">
    <property type="entry name" value="YlxR_dom"/>
</dbReference>
<feature type="compositionally biased region" description="Polar residues" evidence="1">
    <location>
        <begin position="1"/>
        <end position="10"/>
    </location>
</feature>
<protein>
    <submittedName>
        <fullName evidence="3">DUF448 domain-containing protein</fullName>
    </submittedName>
</protein>
<dbReference type="OrthoDB" id="9799836at2"/>
<gene>
    <name evidence="3" type="ORF">FNB15_08120</name>
</gene>
<dbReference type="InterPro" id="IPR037465">
    <property type="entry name" value="YlxR"/>
</dbReference>
<accession>A0A516H0E3</accession>
<dbReference type="Proteomes" id="UP000317496">
    <property type="component" value="Chromosome"/>
</dbReference>
<dbReference type="Gene3D" id="3.30.1230.10">
    <property type="entry name" value="YlxR-like"/>
    <property type="match status" value="1"/>
</dbReference>
<evidence type="ECO:0000256" key="1">
    <source>
        <dbReference type="SAM" id="MobiDB-lite"/>
    </source>
</evidence>
<dbReference type="SUPFAM" id="SSF64376">
    <property type="entry name" value="YlxR-like"/>
    <property type="match status" value="1"/>
</dbReference>
<evidence type="ECO:0000313" key="3">
    <source>
        <dbReference type="EMBL" id="QDO97236.1"/>
    </source>
</evidence>
<evidence type="ECO:0000259" key="2">
    <source>
        <dbReference type="Pfam" id="PF04296"/>
    </source>
</evidence>
<dbReference type="EMBL" id="CP041636">
    <property type="protein sequence ID" value="QDO97236.1"/>
    <property type="molecule type" value="Genomic_DNA"/>
</dbReference>
<sequence length="180" mass="19184">MTMRTPSSWRRVSIGSKARKAARRKPGRRRDRAMPQRRCLLTGQRADAETLLRFAVTGDSVVVPDPAHRLPGRGLWLAPAPDAVGLAAAKGMFARAAKRKLQVPADLPARSQDAWTAHVAGQVKKARQAGLVLADAAADADTVSADANVLGLGRLALKRSPLTRRAVADLALLARLVPPA</sequence>
<organism evidence="3 4">
    <name type="scientific">Ferrovibrio terrae</name>
    <dbReference type="NCBI Taxonomy" id="2594003"/>
    <lineage>
        <taxon>Bacteria</taxon>
        <taxon>Pseudomonadati</taxon>
        <taxon>Pseudomonadota</taxon>
        <taxon>Alphaproteobacteria</taxon>
        <taxon>Rhodospirillales</taxon>
        <taxon>Rhodospirillaceae</taxon>
        <taxon>Ferrovibrio</taxon>
    </lineage>
</organism>
<dbReference type="InterPro" id="IPR035931">
    <property type="entry name" value="YlxR-like_sf"/>
</dbReference>
<dbReference type="PANTHER" id="PTHR34215:SF1">
    <property type="entry name" value="YLXR DOMAIN-CONTAINING PROTEIN"/>
    <property type="match status" value="1"/>
</dbReference>